<dbReference type="STRING" id="645134.A0A0L0HKQ1"/>
<evidence type="ECO:0000256" key="3">
    <source>
        <dbReference type="ARBA" id="ARBA00023274"/>
    </source>
</evidence>
<dbReference type="GO" id="GO:1990904">
    <property type="term" value="C:ribonucleoprotein complex"/>
    <property type="evidence" value="ECO:0007669"/>
    <property type="project" value="UniProtKB-KW"/>
</dbReference>
<proteinExistence type="inferred from homology"/>
<dbReference type="InParanoid" id="A0A0L0HKQ1"/>
<dbReference type="Proteomes" id="UP000053201">
    <property type="component" value="Unassembled WGS sequence"/>
</dbReference>
<evidence type="ECO:0008006" key="6">
    <source>
        <dbReference type="Google" id="ProtNLM"/>
    </source>
</evidence>
<evidence type="ECO:0000313" key="4">
    <source>
        <dbReference type="EMBL" id="KND01672.1"/>
    </source>
</evidence>
<reference evidence="4 5" key="1">
    <citation type="submission" date="2009-08" db="EMBL/GenBank/DDBJ databases">
        <title>The Genome Sequence of Spizellomyces punctatus strain DAOM BR117.</title>
        <authorList>
            <consortium name="The Broad Institute Genome Sequencing Platform"/>
            <person name="Russ C."/>
            <person name="Cuomo C."/>
            <person name="Shea T."/>
            <person name="Young S.K."/>
            <person name="Zeng Q."/>
            <person name="Koehrsen M."/>
            <person name="Haas B."/>
            <person name="Borodovsky M."/>
            <person name="Guigo R."/>
            <person name="Alvarado L."/>
            <person name="Berlin A."/>
            <person name="Bochicchio J."/>
            <person name="Borenstein D."/>
            <person name="Chapman S."/>
            <person name="Chen Z."/>
            <person name="Engels R."/>
            <person name="Freedman E."/>
            <person name="Gellesch M."/>
            <person name="Goldberg J."/>
            <person name="Griggs A."/>
            <person name="Gujja S."/>
            <person name="Heiman D."/>
            <person name="Hepburn T."/>
            <person name="Howarth C."/>
            <person name="Jen D."/>
            <person name="Larson L."/>
            <person name="Lewis B."/>
            <person name="Mehta T."/>
            <person name="Park D."/>
            <person name="Pearson M."/>
            <person name="Roberts A."/>
            <person name="Saif S."/>
            <person name="Shenoy N."/>
            <person name="Sisk P."/>
            <person name="Stolte C."/>
            <person name="Sykes S."/>
            <person name="Thomson T."/>
            <person name="Walk T."/>
            <person name="White J."/>
            <person name="Yandava C."/>
            <person name="Burger G."/>
            <person name="Gray M.W."/>
            <person name="Holland P.W.H."/>
            <person name="King N."/>
            <person name="Lang F.B.F."/>
            <person name="Roger A.J."/>
            <person name="Ruiz-Trillo I."/>
            <person name="Lander E."/>
            <person name="Nusbaum C."/>
        </authorList>
    </citation>
    <scope>NUCLEOTIDE SEQUENCE [LARGE SCALE GENOMIC DNA]</scope>
    <source>
        <strain evidence="4 5">DAOM BR117</strain>
    </source>
</reference>
<sequence length="241" mass="26420">MFQLKFLIPRAACRAGTVRSYATVGGILQPERARQVLANPKRTRRGNPVDLRRLFLFEQYQEVLSSRAVFVMQNNNLTAQEYSALKSDFREKGFVIATIRNNIFGAVIRDRAASLKAAEGNEGDLRKLEMLLAGPCCVAFSNATDEDRPTLAKDFTEVAKKYKSKLLVVGAKFDGGVLTADLLSEVVKLPSLGQLRAELAGILSQPAQTLVGLLQRSPQTLLSTLKQHEENLQGGSGKDAN</sequence>
<evidence type="ECO:0000256" key="2">
    <source>
        <dbReference type="ARBA" id="ARBA00022980"/>
    </source>
</evidence>
<dbReference type="GeneID" id="27686979"/>
<keyword evidence="3" id="KW-0687">Ribonucleoprotein</keyword>
<keyword evidence="5" id="KW-1185">Reference proteome</keyword>
<dbReference type="VEuPathDB" id="FungiDB:SPPG_03467"/>
<dbReference type="InterPro" id="IPR043141">
    <property type="entry name" value="Ribosomal_uL10-like_sf"/>
</dbReference>
<dbReference type="Pfam" id="PF00466">
    <property type="entry name" value="Ribosomal_L10"/>
    <property type="match status" value="1"/>
</dbReference>
<evidence type="ECO:0000313" key="5">
    <source>
        <dbReference type="Proteomes" id="UP000053201"/>
    </source>
</evidence>
<dbReference type="InterPro" id="IPR047865">
    <property type="entry name" value="Ribosomal_uL10_bac_type"/>
</dbReference>
<protein>
    <recommendedName>
        <fullName evidence="6">Ribosomal protein L10</fullName>
    </recommendedName>
</protein>
<dbReference type="FunCoup" id="A0A0L0HKQ1">
    <property type="interactions" value="118"/>
</dbReference>
<comment type="similarity">
    <text evidence="1">Belongs to the universal ribosomal protein uL10 family.</text>
</comment>
<dbReference type="OrthoDB" id="360689at2759"/>
<dbReference type="eggNOG" id="KOG4241">
    <property type="taxonomic scope" value="Eukaryota"/>
</dbReference>
<evidence type="ECO:0000256" key="1">
    <source>
        <dbReference type="ARBA" id="ARBA00008889"/>
    </source>
</evidence>
<dbReference type="OMA" id="FAHHNNL"/>
<dbReference type="RefSeq" id="XP_016609711.1">
    <property type="nucleotide sequence ID" value="XM_016751730.1"/>
</dbReference>
<accession>A0A0L0HKQ1</accession>
<organism evidence="4 5">
    <name type="scientific">Spizellomyces punctatus (strain DAOM BR117)</name>
    <dbReference type="NCBI Taxonomy" id="645134"/>
    <lineage>
        <taxon>Eukaryota</taxon>
        <taxon>Fungi</taxon>
        <taxon>Fungi incertae sedis</taxon>
        <taxon>Chytridiomycota</taxon>
        <taxon>Chytridiomycota incertae sedis</taxon>
        <taxon>Chytridiomycetes</taxon>
        <taxon>Spizellomycetales</taxon>
        <taxon>Spizellomycetaceae</taxon>
        <taxon>Spizellomyces</taxon>
    </lineage>
</organism>
<dbReference type="GO" id="GO:0005840">
    <property type="term" value="C:ribosome"/>
    <property type="evidence" value="ECO:0007669"/>
    <property type="project" value="UniProtKB-KW"/>
</dbReference>
<dbReference type="AlphaFoldDB" id="A0A0L0HKQ1"/>
<name>A0A0L0HKQ1_SPIPD</name>
<gene>
    <name evidence="4" type="ORF">SPPG_03467</name>
</gene>
<dbReference type="SUPFAM" id="SSF160369">
    <property type="entry name" value="Ribosomal protein L10-like"/>
    <property type="match status" value="1"/>
</dbReference>
<dbReference type="Gene3D" id="3.30.70.1730">
    <property type="match status" value="1"/>
</dbReference>
<dbReference type="InterPro" id="IPR001790">
    <property type="entry name" value="Ribosomal_uL10"/>
</dbReference>
<dbReference type="PANTHER" id="PTHR11560">
    <property type="entry name" value="39S RIBOSOMAL PROTEIN L10, MITOCHONDRIAL"/>
    <property type="match status" value="1"/>
</dbReference>
<keyword evidence="2" id="KW-0689">Ribosomal protein</keyword>
<dbReference type="EMBL" id="KQ257454">
    <property type="protein sequence ID" value="KND01672.1"/>
    <property type="molecule type" value="Genomic_DNA"/>
</dbReference>